<dbReference type="InterPro" id="IPR001839">
    <property type="entry name" value="TGF-b_C"/>
</dbReference>
<keyword evidence="11" id="KW-1185">Reference proteome</keyword>
<evidence type="ECO:0000256" key="1">
    <source>
        <dbReference type="ARBA" id="ARBA00004613"/>
    </source>
</evidence>
<dbReference type="Proteomes" id="UP000789390">
    <property type="component" value="Unassembled WGS sequence"/>
</dbReference>
<evidence type="ECO:0000256" key="8">
    <source>
        <dbReference type="RuleBase" id="RU000354"/>
    </source>
</evidence>
<dbReference type="AlphaFoldDB" id="A0A8J2VYD7"/>
<dbReference type="SMART" id="SM00204">
    <property type="entry name" value="TGFB"/>
    <property type="match status" value="1"/>
</dbReference>
<dbReference type="GO" id="GO:0008083">
    <property type="term" value="F:growth factor activity"/>
    <property type="evidence" value="ECO:0007669"/>
    <property type="project" value="UniProtKB-KW"/>
</dbReference>
<accession>A0A8J2VYD7</accession>
<comment type="subcellular location">
    <subcellularLocation>
        <location evidence="1">Secreted</location>
    </subcellularLocation>
</comment>
<reference evidence="10" key="1">
    <citation type="submission" date="2021-11" db="EMBL/GenBank/DDBJ databases">
        <authorList>
            <person name="Schell T."/>
        </authorList>
    </citation>
    <scope>NUCLEOTIDE SEQUENCE</scope>
    <source>
        <strain evidence="10">M5</strain>
    </source>
</reference>
<comment type="caution">
    <text evidence="10">The sequence shown here is derived from an EMBL/GenBank/DDBJ whole genome shotgun (WGS) entry which is preliminary data.</text>
</comment>
<name>A0A8J2VYD7_9CRUS</name>
<dbReference type="PROSITE" id="PS00250">
    <property type="entry name" value="TGF_BETA_1"/>
    <property type="match status" value="1"/>
</dbReference>
<protein>
    <recommendedName>
        <fullName evidence="9">TGF-beta family profile domain-containing protein</fullName>
    </recommendedName>
</protein>
<keyword evidence="7" id="KW-0325">Glycoprotein</keyword>
<organism evidence="10 11">
    <name type="scientific">Daphnia galeata</name>
    <dbReference type="NCBI Taxonomy" id="27404"/>
    <lineage>
        <taxon>Eukaryota</taxon>
        <taxon>Metazoa</taxon>
        <taxon>Ecdysozoa</taxon>
        <taxon>Arthropoda</taxon>
        <taxon>Crustacea</taxon>
        <taxon>Branchiopoda</taxon>
        <taxon>Diplostraca</taxon>
        <taxon>Cladocera</taxon>
        <taxon>Anomopoda</taxon>
        <taxon>Daphniidae</taxon>
        <taxon>Daphnia</taxon>
    </lineage>
</organism>
<dbReference type="InterPro" id="IPR017948">
    <property type="entry name" value="TGFb_CS"/>
</dbReference>
<evidence type="ECO:0000256" key="5">
    <source>
        <dbReference type="ARBA" id="ARBA00023030"/>
    </source>
</evidence>
<dbReference type="PANTHER" id="PTHR11848">
    <property type="entry name" value="TGF-BETA FAMILY"/>
    <property type="match status" value="1"/>
</dbReference>
<dbReference type="Pfam" id="PF00019">
    <property type="entry name" value="TGF_beta"/>
    <property type="match status" value="1"/>
</dbReference>
<dbReference type="InterPro" id="IPR029034">
    <property type="entry name" value="Cystine-knot_cytokine"/>
</dbReference>
<evidence type="ECO:0000313" key="10">
    <source>
        <dbReference type="EMBL" id="CAH0098481.1"/>
    </source>
</evidence>
<dbReference type="EMBL" id="CAKKLH010000002">
    <property type="protein sequence ID" value="CAH0098481.1"/>
    <property type="molecule type" value="Genomic_DNA"/>
</dbReference>
<dbReference type="Pfam" id="PF00688">
    <property type="entry name" value="TGFb_propeptide"/>
    <property type="match status" value="1"/>
</dbReference>
<dbReference type="Gene3D" id="2.10.90.10">
    <property type="entry name" value="Cystine-knot cytokines"/>
    <property type="match status" value="1"/>
</dbReference>
<dbReference type="InterPro" id="IPR001111">
    <property type="entry name" value="TGF-b_propeptide"/>
</dbReference>
<evidence type="ECO:0000256" key="4">
    <source>
        <dbReference type="ARBA" id="ARBA00022729"/>
    </source>
</evidence>
<keyword evidence="4" id="KW-0732">Signal</keyword>
<dbReference type="CDD" id="cd13767">
    <property type="entry name" value="TGF_beta_BMP9_like"/>
    <property type="match status" value="1"/>
</dbReference>
<feature type="domain" description="TGF-beta family profile" evidence="9">
    <location>
        <begin position="237"/>
        <end position="352"/>
    </location>
</feature>
<dbReference type="InterPro" id="IPR015615">
    <property type="entry name" value="TGF-beta-rel"/>
</dbReference>
<dbReference type="SUPFAM" id="SSF57501">
    <property type="entry name" value="Cystine-knot cytokines"/>
    <property type="match status" value="1"/>
</dbReference>
<dbReference type="GO" id="GO:0005125">
    <property type="term" value="F:cytokine activity"/>
    <property type="evidence" value="ECO:0007669"/>
    <property type="project" value="TreeGrafter"/>
</dbReference>
<dbReference type="OrthoDB" id="5987191at2759"/>
<dbReference type="Gene3D" id="2.60.120.970">
    <property type="match status" value="1"/>
</dbReference>
<evidence type="ECO:0000256" key="3">
    <source>
        <dbReference type="ARBA" id="ARBA00022525"/>
    </source>
</evidence>
<evidence type="ECO:0000259" key="9">
    <source>
        <dbReference type="PROSITE" id="PS51362"/>
    </source>
</evidence>
<dbReference type="GO" id="GO:0005615">
    <property type="term" value="C:extracellular space"/>
    <property type="evidence" value="ECO:0007669"/>
    <property type="project" value="TreeGrafter"/>
</dbReference>
<sequence length="352" mass="41004">MNNHLTKSESSMQNDENKDLEASIKHKNIPNYMLKIYGQKSHKLDTGNSYDNVRNYRAISEMEADYFESIYQRNNLSVVHHLLFNVTALPSEEYLQEAELKLWALVHCSKENLLGANRRLFRIYLMNGYNYNPWDLEILDFKFAIESKETWLTFNVTHAVQWWMENKINLQMLQVRIDPVHPFEVKFGSIDISLDRSNGEGTEPQLVIYSSTTEFDTNPDHALTKRDVDVYPLSRPIGKNQRKTKSSPNCRRRSLYVNFTQINYDQWIVAPEGFEAYECVGRCDFPLSDHLTPSKHSILQSIVHAIQPDKVGKVCCVPVRLAPISLLYFDERGILTYKYHYDEMVVAECGCR</sequence>
<gene>
    <name evidence="10" type="ORF">DGAL_LOCUS562</name>
</gene>
<evidence type="ECO:0000256" key="7">
    <source>
        <dbReference type="ARBA" id="ARBA00023180"/>
    </source>
</evidence>
<keyword evidence="3" id="KW-0964">Secreted</keyword>
<keyword evidence="5 8" id="KW-0339">Growth factor</keyword>
<evidence type="ECO:0000256" key="2">
    <source>
        <dbReference type="ARBA" id="ARBA00006656"/>
    </source>
</evidence>
<proteinExistence type="inferred from homology"/>
<dbReference type="PROSITE" id="PS51362">
    <property type="entry name" value="TGF_BETA_2"/>
    <property type="match status" value="1"/>
</dbReference>
<dbReference type="PANTHER" id="PTHR11848:SF307">
    <property type="entry name" value="BONE MORPHOGENETIC PROTEIN 10"/>
    <property type="match status" value="1"/>
</dbReference>
<evidence type="ECO:0000313" key="11">
    <source>
        <dbReference type="Proteomes" id="UP000789390"/>
    </source>
</evidence>
<evidence type="ECO:0000256" key="6">
    <source>
        <dbReference type="ARBA" id="ARBA00023157"/>
    </source>
</evidence>
<dbReference type="FunFam" id="2.10.90.10:FF:000001">
    <property type="entry name" value="Bone morphogenetic protein 4"/>
    <property type="match status" value="1"/>
</dbReference>
<keyword evidence="6" id="KW-1015">Disulfide bond</keyword>
<comment type="similarity">
    <text evidence="2 8">Belongs to the TGF-beta family.</text>
</comment>